<feature type="signal peptide" evidence="3">
    <location>
        <begin position="1"/>
        <end position="30"/>
    </location>
</feature>
<sequence length="616" mass="61771">MALSRARSTALFTASLVAALAVGAPGAAVADVPDGGLAPVDADTVGTLGVQAILSGLRDGSFSCTDLVGAYLDRIAAYDREGPSLNAVISLAPDALSRAAEIDAALATGADVGAAPCIPVVVKDVIDTTSTVTTYGSPLFAEWTPPADAAVVSDLEEAGAIVLAKTNLDDFAAAVYGISSITGAMRNPYDTARTVGGSSGGSAAAVAAGYAPLAIGTDTGGSLRIPAALTGVVTIRPTLGLVSRTGIFPRALTQDTAGPLAATVEDAAFGLDLIAGYDPSDPVTARGVGEVPAEGYASYAVGGDLQGVSIGLVTGGLAIWGDDPDGPVVALLEQAAAELEALGATVVPLSAPPSDLLGSTSVITPESAHDVNEFLAAQGPGVPVSTFQQLYDSGAYTSYAKESFDREVQVDPDTLDENISYQHALATRVDLQDWTLDQMAQNDLSAIVYPTSAQLADLIGAEQAGLFSRWSENTGFPAISVPMGYAESDTGTMLPANIEFLGRAFSEPELISLADAYEDASAARVAPPLPAIDVAPAQPGQPGEPGQPGSPSEPSPAPTEGAAVGAAGPGSGGGGTGLANTGLSAVALGALAVLVLGAGFAVRRMRARRDPFVVRR</sequence>
<feature type="transmembrane region" description="Helical" evidence="2">
    <location>
        <begin position="582"/>
        <end position="602"/>
    </location>
</feature>
<protein>
    <submittedName>
        <fullName evidence="4">Uncharacterized protein</fullName>
    </submittedName>
</protein>
<gene>
    <name evidence="4" type="ORF">B5808_13775</name>
</gene>
<evidence type="ECO:0000313" key="4">
    <source>
        <dbReference type="EMBL" id="ARJ06168.1"/>
    </source>
</evidence>
<dbReference type="AlphaFoldDB" id="A0A1X9LPE1"/>
<dbReference type="Pfam" id="PF01425">
    <property type="entry name" value="Amidase"/>
    <property type="match status" value="1"/>
</dbReference>
<dbReference type="PANTHER" id="PTHR42678">
    <property type="entry name" value="AMIDASE"/>
    <property type="match status" value="1"/>
</dbReference>
<accession>A0A1X9LPE1</accession>
<reference evidence="4 5" key="1">
    <citation type="submission" date="2017-04" db="EMBL/GenBank/DDBJ databases">
        <authorList>
            <person name="Afonso C.L."/>
            <person name="Miller P.J."/>
            <person name="Scott M.A."/>
            <person name="Spackman E."/>
            <person name="Goraichik I."/>
            <person name="Dimitrov K.M."/>
            <person name="Suarez D.L."/>
            <person name="Swayne D.E."/>
        </authorList>
    </citation>
    <scope>NUCLEOTIDE SEQUENCE [LARGE SCALE GENOMIC DNA]</scope>
    <source>
        <strain evidence="5">XA(T)</strain>
    </source>
</reference>
<dbReference type="SUPFAM" id="SSF75304">
    <property type="entry name" value="Amidase signature (AS) enzymes"/>
    <property type="match status" value="1"/>
</dbReference>
<evidence type="ECO:0000256" key="2">
    <source>
        <dbReference type="SAM" id="Phobius"/>
    </source>
</evidence>
<dbReference type="Gene3D" id="3.90.1300.10">
    <property type="entry name" value="Amidase signature (AS) domain"/>
    <property type="match status" value="1"/>
</dbReference>
<keyword evidence="3" id="KW-0732">Signal</keyword>
<evidence type="ECO:0000256" key="3">
    <source>
        <dbReference type="SAM" id="SignalP"/>
    </source>
</evidence>
<dbReference type="InterPro" id="IPR036928">
    <property type="entry name" value="AS_sf"/>
</dbReference>
<dbReference type="EMBL" id="CP020715">
    <property type="protein sequence ID" value="ARJ06168.1"/>
    <property type="molecule type" value="Genomic_DNA"/>
</dbReference>
<name>A0A1X9LPE1_9MICO</name>
<keyword evidence="2" id="KW-0812">Transmembrane</keyword>
<keyword evidence="5" id="KW-1185">Reference proteome</keyword>
<proteinExistence type="predicted"/>
<organism evidence="4 5">
    <name type="scientific">Cnuibacter physcomitrellae</name>
    <dbReference type="NCBI Taxonomy" id="1619308"/>
    <lineage>
        <taxon>Bacteria</taxon>
        <taxon>Bacillati</taxon>
        <taxon>Actinomycetota</taxon>
        <taxon>Actinomycetes</taxon>
        <taxon>Micrococcales</taxon>
        <taxon>Microbacteriaceae</taxon>
        <taxon>Cnuibacter</taxon>
    </lineage>
</organism>
<keyword evidence="2" id="KW-0472">Membrane</keyword>
<dbReference type="InterPro" id="IPR020556">
    <property type="entry name" value="Amidase_CS"/>
</dbReference>
<evidence type="ECO:0000256" key="1">
    <source>
        <dbReference type="SAM" id="MobiDB-lite"/>
    </source>
</evidence>
<dbReference type="PROSITE" id="PS00571">
    <property type="entry name" value="AMIDASES"/>
    <property type="match status" value="1"/>
</dbReference>
<dbReference type="InterPro" id="IPR023631">
    <property type="entry name" value="Amidase_dom"/>
</dbReference>
<keyword evidence="2" id="KW-1133">Transmembrane helix</keyword>
<dbReference type="RefSeq" id="WP_085020306.1">
    <property type="nucleotide sequence ID" value="NZ_BMHD01000001.1"/>
</dbReference>
<dbReference type="Proteomes" id="UP000192775">
    <property type="component" value="Chromosome"/>
</dbReference>
<dbReference type="STRING" id="1619308.B5808_13775"/>
<feature type="chain" id="PRO_5043545614" evidence="3">
    <location>
        <begin position="31"/>
        <end position="616"/>
    </location>
</feature>
<dbReference type="PANTHER" id="PTHR42678:SF34">
    <property type="entry name" value="OS04G0183300 PROTEIN"/>
    <property type="match status" value="1"/>
</dbReference>
<evidence type="ECO:0000313" key="5">
    <source>
        <dbReference type="Proteomes" id="UP000192775"/>
    </source>
</evidence>
<dbReference type="KEGG" id="cphy:B5808_13775"/>
<feature type="region of interest" description="Disordered" evidence="1">
    <location>
        <begin position="532"/>
        <end position="573"/>
    </location>
</feature>